<name>A0ABS3Z374_9BACT</name>
<keyword evidence="1" id="KW-0472">Membrane</keyword>
<proteinExistence type="predicted"/>
<evidence type="ECO:0008006" key="4">
    <source>
        <dbReference type="Google" id="ProtNLM"/>
    </source>
</evidence>
<dbReference type="Proteomes" id="UP000677244">
    <property type="component" value="Unassembled WGS sequence"/>
</dbReference>
<organism evidence="2 3">
    <name type="scientific">Niastella soli</name>
    <dbReference type="NCBI Taxonomy" id="2821487"/>
    <lineage>
        <taxon>Bacteria</taxon>
        <taxon>Pseudomonadati</taxon>
        <taxon>Bacteroidota</taxon>
        <taxon>Chitinophagia</taxon>
        <taxon>Chitinophagales</taxon>
        <taxon>Chitinophagaceae</taxon>
        <taxon>Niastella</taxon>
    </lineage>
</organism>
<feature type="transmembrane region" description="Helical" evidence="1">
    <location>
        <begin position="470"/>
        <end position="488"/>
    </location>
</feature>
<dbReference type="RefSeq" id="WP_209143362.1">
    <property type="nucleotide sequence ID" value="NZ_JAGHKO010000014.1"/>
</dbReference>
<keyword evidence="1" id="KW-1133">Transmembrane helix</keyword>
<feature type="transmembrane region" description="Helical" evidence="1">
    <location>
        <begin position="146"/>
        <end position="163"/>
    </location>
</feature>
<keyword evidence="3" id="KW-1185">Reference proteome</keyword>
<evidence type="ECO:0000256" key="1">
    <source>
        <dbReference type="SAM" id="Phobius"/>
    </source>
</evidence>
<sequence>MLFQQAISAIPFKHWLYKDKENKKMYLLAILTLTASFTWLKVIYPFPNFIPPDSYNYLESAYRNDFINIWPIGYSKFLQLIGLFSHSHLVLVIIQYVVLQASLLYLLFSIRYVFSPNKWLFRTLLTVSMLNPLLPHIANFVSSDCLFTALSIIWFTQLIWITLRPTPKLLILHSTILLFAFTVRYNALYYPFISVLIIIFSRTTKNVKWIGIISIAVLLLAFIGSTQYEYNKKTDTIQYAAFGGWQIAANALYGYAFSKRDHVEDIPDRFRPLHELVNQHIDSLAKLNMRPDREIGIYYLWDFKSPLRVYMNQQWSNDTSTSFFKKWARMAPYYAAYGRYLTLRHPKEFTTYYIWPNLKRYYSPPSYFMGVYNLGFSTVDPIAVKWFNLKSNMLYTRNESKQIPLADTFSIITPIINLVFVTSFLSFVFLGGFSHCLKNYRQVILCAIIIWIGNTVFSIFSAPIELRYQLFPLTISLIWASLFVAYILQVTWNSSKSNKSNESITPVFVEVPRFEQ</sequence>
<dbReference type="EMBL" id="JAGHKO010000014">
    <property type="protein sequence ID" value="MBO9204614.1"/>
    <property type="molecule type" value="Genomic_DNA"/>
</dbReference>
<accession>A0ABS3Z374</accession>
<feature type="transmembrane region" description="Helical" evidence="1">
    <location>
        <begin position="443"/>
        <end position="464"/>
    </location>
</feature>
<reference evidence="2 3" key="1">
    <citation type="submission" date="2021-03" db="EMBL/GenBank/DDBJ databases">
        <title>Assistant Professor.</title>
        <authorList>
            <person name="Huq M.A."/>
        </authorList>
    </citation>
    <scope>NUCLEOTIDE SEQUENCE [LARGE SCALE GENOMIC DNA]</scope>
    <source>
        <strain evidence="2 3">MAH-29</strain>
    </source>
</reference>
<feature type="transmembrane region" description="Helical" evidence="1">
    <location>
        <begin position="25"/>
        <end position="44"/>
    </location>
</feature>
<keyword evidence="1" id="KW-0812">Transmembrane</keyword>
<feature type="transmembrane region" description="Helical" evidence="1">
    <location>
        <begin position="409"/>
        <end position="431"/>
    </location>
</feature>
<evidence type="ECO:0000313" key="3">
    <source>
        <dbReference type="Proteomes" id="UP000677244"/>
    </source>
</evidence>
<protein>
    <recommendedName>
        <fullName evidence="4">Glycosyltransferase RgtA/B/C/D-like domain-containing protein</fullName>
    </recommendedName>
</protein>
<comment type="caution">
    <text evidence="2">The sequence shown here is derived from an EMBL/GenBank/DDBJ whole genome shotgun (WGS) entry which is preliminary data.</text>
</comment>
<feature type="transmembrane region" description="Helical" evidence="1">
    <location>
        <begin position="88"/>
        <end position="107"/>
    </location>
</feature>
<feature type="transmembrane region" description="Helical" evidence="1">
    <location>
        <begin position="206"/>
        <end position="223"/>
    </location>
</feature>
<evidence type="ECO:0000313" key="2">
    <source>
        <dbReference type="EMBL" id="MBO9204614.1"/>
    </source>
</evidence>
<feature type="transmembrane region" description="Helical" evidence="1">
    <location>
        <begin position="175"/>
        <end position="200"/>
    </location>
</feature>
<gene>
    <name evidence="2" type="ORF">J7I42_30280</name>
</gene>
<feature type="transmembrane region" description="Helical" evidence="1">
    <location>
        <begin position="367"/>
        <end position="389"/>
    </location>
</feature>